<dbReference type="STRING" id="293826.Amet_0374"/>
<feature type="transmembrane region" description="Helical" evidence="1">
    <location>
        <begin position="23"/>
        <end position="46"/>
    </location>
</feature>
<dbReference type="PANTHER" id="PTHR37308">
    <property type="entry name" value="INTEGRAL MEMBRANE PROTEIN"/>
    <property type="match status" value="1"/>
</dbReference>
<gene>
    <name evidence="2" type="ordered locus">Amet_0374</name>
</gene>
<dbReference type="AlphaFoldDB" id="A6TK86"/>
<sequence length="295" mass="32472">MEKAMEDVIGVSKNQTLLLMKGIILGMGVIIPGISGGTIMIAFGMYEKMLDDLLKFHIKPYITMGFGALLGVFTGSFAFSYLFEFYRNPTSAFILGCLLMSIPFILKRSKGYTRKDVALFVIGGILAYGLMEMPTLLQAGGLTAFHIFIAGFISSSTMMIPGVSGSAVLIILGIYEEMLLVINGFQLINLSIFVMGAALGVFILAKLLKTLFSIHGSQILFFFSGLILGSSRILFPSELEFLSLITFILGVGVVYKWGNFKYKKNSPFLGRTYKSIKSNIETLSYKIGQVIRRKQ</sequence>
<dbReference type="EMBL" id="CP000724">
    <property type="protein sequence ID" value="ABR46604.1"/>
    <property type="molecule type" value="Genomic_DNA"/>
</dbReference>
<keyword evidence="1" id="KW-1133">Transmembrane helix</keyword>
<dbReference type="HOGENOM" id="CLU_055621_2_1_9"/>
<feature type="transmembrane region" description="Helical" evidence="1">
    <location>
        <begin position="118"/>
        <end position="137"/>
    </location>
</feature>
<keyword evidence="1" id="KW-0812">Transmembrane</keyword>
<keyword evidence="1" id="KW-0472">Membrane</keyword>
<feature type="transmembrane region" description="Helical" evidence="1">
    <location>
        <begin position="58"/>
        <end position="83"/>
    </location>
</feature>
<feature type="transmembrane region" description="Helical" evidence="1">
    <location>
        <begin position="89"/>
        <end position="106"/>
    </location>
</feature>
<organism evidence="2 3">
    <name type="scientific">Alkaliphilus metalliredigens (strain QYMF)</name>
    <dbReference type="NCBI Taxonomy" id="293826"/>
    <lineage>
        <taxon>Bacteria</taxon>
        <taxon>Bacillati</taxon>
        <taxon>Bacillota</taxon>
        <taxon>Clostridia</taxon>
        <taxon>Peptostreptococcales</taxon>
        <taxon>Natronincolaceae</taxon>
        <taxon>Alkaliphilus</taxon>
    </lineage>
</organism>
<feature type="transmembrane region" description="Helical" evidence="1">
    <location>
        <begin position="143"/>
        <end position="175"/>
    </location>
</feature>
<dbReference type="Pfam" id="PF04018">
    <property type="entry name" value="VCA0040-like"/>
    <property type="match status" value="1"/>
</dbReference>
<dbReference type="InterPro" id="IPR007163">
    <property type="entry name" value="VCA0040-like"/>
</dbReference>
<name>A6TK86_ALKMQ</name>
<protein>
    <recommendedName>
        <fullName evidence="4">DUF368 domain-containing protein</fullName>
    </recommendedName>
</protein>
<dbReference type="PANTHER" id="PTHR37308:SF1">
    <property type="entry name" value="POLYPRENYL-PHOSPHATE TRANSPORTER"/>
    <property type="match status" value="1"/>
</dbReference>
<proteinExistence type="predicted"/>
<feature type="transmembrane region" description="Helical" evidence="1">
    <location>
        <begin position="211"/>
        <end position="229"/>
    </location>
</feature>
<dbReference type="KEGG" id="amt:Amet_0374"/>
<evidence type="ECO:0000256" key="1">
    <source>
        <dbReference type="SAM" id="Phobius"/>
    </source>
</evidence>
<dbReference type="Proteomes" id="UP000001572">
    <property type="component" value="Chromosome"/>
</dbReference>
<feature type="transmembrane region" description="Helical" evidence="1">
    <location>
        <begin position="241"/>
        <end position="258"/>
    </location>
</feature>
<keyword evidence="3" id="KW-1185">Reference proteome</keyword>
<dbReference type="RefSeq" id="WP_011971512.1">
    <property type="nucleotide sequence ID" value="NC_009633.1"/>
</dbReference>
<feature type="transmembrane region" description="Helical" evidence="1">
    <location>
        <begin position="187"/>
        <end position="205"/>
    </location>
</feature>
<dbReference type="OrthoDB" id="9793746at2"/>
<evidence type="ECO:0000313" key="2">
    <source>
        <dbReference type="EMBL" id="ABR46604.1"/>
    </source>
</evidence>
<reference evidence="3" key="1">
    <citation type="journal article" date="2016" name="Genome Announc.">
        <title>Complete genome sequence of Alkaliphilus metalliredigens strain QYMF, an alkaliphilic and metal-reducing bacterium isolated from borax-contaminated leachate ponds.</title>
        <authorList>
            <person name="Hwang C."/>
            <person name="Copeland A."/>
            <person name="Lucas S."/>
            <person name="Lapidus A."/>
            <person name="Barry K."/>
            <person name="Detter J.C."/>
            <person name="Glavina Del Rio T."/>
            <person name="Hammon N."/>
            <person name="Israni S."/>
            <person name="Dalin E."/>
            <person name="Tice H."/>
            <person name="Pitluck S."/>
            <person name="Chertkov O."/>
            <person name="Brettin T."/>
            <person name="Bruce D."/>
            <person name="Han C."/>
            <person name="Schmutz J."/>
            <person name="Larimer F."/>
            <person name="Land M.L."/>
            <person name="Hauser L."/>
            <person name="Kyrpides N."/>
            <person name="Mikhailova N."/>
            <person name="Ye Q."/>
            <person name="Zhou J."/>
            <person name="Richardson P."/>
            <person name="Fields M.W."/>
        </authorList>
    </citation>
    <scope>NUCLEOTIDE SEQUENCE [LARGE SCALE GENOMIC DNA]</scope>
    <source>
        <strain evidence="3">QYMF</strain>
    </source>
</reference>
<accession>A6TK86</accession>
<dbReference type="eggNOG" id="COG2035">
    <property type="taxonomic scope" value="Bacteria"/>
</dbReference>
<evidence type="ECO:0000313" key="3">
    <source>
        <dbReference type="Proteomes" id="UP000001572"/>
    </source>
</evidence>
<evidence type="ECO:0008006" key="4">
    <source>
        <dbReference type="Google" id="ProtNLM"/>
    </source>
</evidence>